<dbReference type="EMBL" id="JBBIAA010000024">
    <property type="protein sequence ID" value="MEJ5946499.1"/>
    <property type="molecule type" value="Genomic_DNA"/>
</dbReference>
<feature type="compositionally biased region" description="Basic and acidic residues" evidence="5">
    <location>
        <begin position="131"/>
        <end position="142"/>
    </location>
</feature>
<dbReference type="RefSeq" id="WP_339575882.1">
    <property type="nucleotide sequence ID" value="NZ_JBBIAA010000024.1"/>
</dbReference>
<gene>
    <name evidence="7" type="ORF">WDZ17_14475</name>
</gene>
<evidence type="ECO:0000256" key="4">
    <source>
        <dbReference type="ARBA" id="ARBA00023136"/>
    </source>
</evidence>
<keyword evidence="3" id="KW-1133">Transmembrane helix</keyword>
<sequence>MTASTHSAGAFRALAAAFWRSRRAGDPGLPDQLSALPRLVVATLRGRYPGTTARKLGLMALAVVYVVSPVDLVPEAVLLLAGFADDALVLAWLAGAVLDETSAFLRWESSTAADGPERGGATASGPSARAPRGETVEGHVVV</sequence>
<keyword evidence="2" id="KW-0812">Transmembrane</keyword>
<evidence type="ECO:0000313" key="8">
    <source>
        <dbReference type="Proteomes" id="UP001387100"/>
    </source>
</evidence>
<keyword evidence="4" id="KW-0472">Membrane</keyword>
<organism evidence="7 8">
    <name type="scientific">Pseudokineococcus basanitobsidens</name>
    <dbReference type="NCBI Taxonomy" id="1926649"/>
    <lineage>
        <taxon>Bacteria</taxon>
        <taxon>Bacillati</taxon>
        <taxon>Actinomycetota</taxon>
        <taxon>Actinomycetes</taxon>
        <taxon>Kineosporiales</taxon>
        <taxon>Kineosporiaceae</taxon>
        <taxon>Pseudokineococcus</taxon>
    </lineage>
</organism>
<accession>A0ABU8RN70</accession>
<evidence type="ECO:0000256" key="2">
    <source>
        <dbReference type="ARBA" id="ARBA00022692"/>
    </source>
</evidence>
<comment type="subcellular location">
    <subcellularLocation>
        <location evidence="1">Endomembrane system</location>
        <topology evidence="1">Multi-pass membrane protein</topology>
    </subcellularLocation>
</comment>
<dbReference type="InterPro" id="IPR010652">
    <property type="entry name" value="DUF1232"/>
</dbReference>
<evidence type="ECO:0000313" key="7">
    <source>
        <dbReference type="EMBL" id="MEJ5946499.1"/>
    </source>
</evidence>
<keyword evidence="8" id="KW-1185">Reference proteome</keyword>
<evidence type="ECO:0000256" key="1">
    <source>
        <dbReference type="ARBA" id="ARBA00004127"/>
    </source>
</evidence>
<protein>
    <submittedName>
        <fullName evidence="7">DUF1232 domain-containing protein</fullName>
    </submittedName>
</protein>
<name>A0ABU8RN70_9ACTN</name>
<feature type="region of interest" description="Disordered" evidence="5">
    <location>
        <begin position="112"/>
        <end position="142"/>
    </location>
</feature>
<feature type="domain" description="DUF1232" evidence="6">
    <location>
        <begin position="57"/>
        <end position="92"/>
    </location>
</feature>
<proteinExistence type="predicted"/>
<evidence type="ECO:0000256" key="3">
    <source>
        <dbReference type="ARBA" id="ARBA00022989"/>
    </source>
</evidence>
<dbReference type="Pfam" id="PF06803">
    <property type="entry name" value="DUF1232"/>
    <property type="match status" value="1"/>
</dbReference>
<evidence type="ECO:0000259" key="6">
    <source>
        <dbReference type="Pfam" id="PF06803"/>
    </source>
</evidence>
<evidence type="ECO:0000256" key="5">
    <source>
        <dbReference type="SAM" id="MobiDB-lite"/>
    </source>
</evidence>
<comment type="caution">
    <text evidence="7">The sequence shown here is derived from an EMBL/GenBank/DDBJ whole genome shotgun (WGS) entry which is preliminary data.</text>
</comment>
<dbReference type="Proteomes" id="UP001387100">
    <property type="component" value="Unassembled WGS sequence"/>
</dbReference>
<reference evidence="7 8" key="1">
    <citation type="journal article" date="2017" name="Int. J. Syst. Evol. Microbiol.">
        <title>Pseudokineococcus basanitobsidens sp. nov., isolated from volcanic rock.</title>
        <authorList>
            <person name="Lee D.W."/>
            <person name="Park M.Y."/>
            <person name="Kim J.J."/>
            <person name="Kim B.S."/>
        </authorList>
    </citation>
    <scope>NUCLEOTIDE SEQUENCE [LARGE SCALE GENOMIC DNA]</scope>
    <source>
        <strain evidence="7 8">DSM 103726</strain>
    </source>
</reference>